<dbReference type="AlphaFoldDB" id="A0ABD6EQK9"/>
<dbReference type="Pfam" id="PF01019">
    <property type="entry name" value="G_glu_transpept"/>
    <property type="match status" value="1"/>
</dbReference>
<proteinExistence type="predicted"/>
<sequence length="106" mass="11648">MTVGGSGGFEVVTAIAQVVVRSMIFNETIKEAIDAPRLFTELSSNYTLYEETFPQDLISELTNVRHQDMRVVEESLGIVHGLKVEGGYIRGNCDFREGSSAFPAGF</sequence>
<dbReference type="PANTHER" id="PTHR11686:SF9">
    <property type="entry name" value="RE13973P"/>
    <property type="match status" value="1"/>
</dbReference>
<name>A0ABD6EQK9_9BILA</name>
<dbReference type="SUPFAM" id="SSF56235">
    <property type="entry name" value="N-terminal nucleophile aminohydrolases (Ntn hydrolases)"/>
    <property type="match status" value="1"/>
</dbReference>
<dbReference type="Gene3D" id="3.60.20.40">
    <property type="match status" value="1"/>
</dbReference>
<accession>A0ABD6EQK9</accession>
<evidence type="ECO:0000313" key="2">
    <source>
        <dbReference type="EMBL" id="MFH4981820.1"/>
    </source>
</evidence>
<dbReference type="PANTHER" id="PTHR11686">
    <property type="entry name" value="GAMMA GLUTAMYL TRANSPEPTIDASE"/>
    <property type="match status" value="1"/>
</dbReference>
<comment type="caution">
    <text evidence="2">The sequence shown here is derived from an EMBL/GenBank/DDBJ whole genome shotgun (WGS) entry which is preliminary data.</text>
</comment>
<gene>
    <name evidence="2" type="ORF">AB6A40_008529</name>
</gene>
<evidence type="ECO:0000313" key="3">
    <source>
        <dbReference type="Proteomes" id="UP001608902"/>
    </source>
</evidence>
<keyword evidence="3" id="KW-1185">Reference proteome</keyword>
<protein>
    <submittedName>
        <fullName evidence="2">Uncharacterized protein</fullName>
    </submittedName>
</protein>
<dbReference type="InterPro" id="IPR029055">
    <property type="entry name" value="Ntn_hydrolases_N"/>
</dbReference>
<dbReference type="InterPro" id="IPR000101">
    <property type="entry name" value="GGT_peptidase"/>
</dbReference>
<dbReference type="Proteomes" id="UP001608902">
    <property type="component" value="Unassembled WGS sequence"/>
</dbReference>
<evidence type="ECO:0000256" key="1">
    <source>
        <dbReference type="PIRSR" id="PIRSR600101-2"/>
    </source>
</evidence>
<feature type="binding site" evidence="1">
    <location>
        <position position="8"/>
    </location>
    <ligand>
        <name>L-glutamate</name>
        <dbReference type="ChEBI" id="CHEBI:29985"/>
    </ligand>
</feature>
<organism evidence="2 3">
    <name type="scientific">Gnathostoma spinigerum</name>
    <dbReference type="NCBI Taxonomy" id="75299"/>
    <lineage>
        <taxon>Eukaryota</taxon>
        <taxon>Metazoa</taxon>
        <taxon>Ecdysozoa</taxon>
        <taxon>Nematoda</taxon>
        <taxon>Chromadorea</taxon>
        <taxon>Rhabditida</taxon>
        <taxon>Spirurina</taxon>
        <taxon>Gnathostomatomorpha</taxon>
        <taxon>Gnathostomatoidea</taxon>
        <taxon>Gnathostomatidae</taxon>
        <taxon>Gnathostoma</taxon>
    </lineage>
</organism>
<reference evidence="2 3" key="1">
    <citation type="submission" date="2024-08" db="EMBL/GenBank/DDBJ databases">
        <title>Gnathostoma spinigerum genome.</title>
        <authorList>
            <person name="Gonzalez-Bertolin B."/>
            <person name="Monzon S."/>
            <person name="Zaballos A."/>
            <person name="Jimenez P."/>
            <person name="Dekumyoy P."/>
            <person name="Varona S."/>
            <person name="Cuesta I."/>
            <person name="Sumanam S."/>
            <person name="Adisakwattana P."/>
            <person name="Gasser R.B."/>
            <person name="Hernandez-Gonzalez A."/>
            <person name="Young N.D."/>
            <person name="Perteguer M.J."/>
        </authorList>
    </citation>
    <scope>NUCLEOTIDE SEQUENCE [LARGE SCALE GENOMIC DNA]</scope>
    <source>
        <strain evidence="2">AL3</strain>
        <tissue evidence="2">Liver</tissue>
    </source>
</reference>
<dbReference type="InterPro" id="IPR043137">
    <property type="entry name" value="GGT_ssub_C"/>
</dbReference>
<dbReference type="EMBL" id="JBGFUD010007948">
    <property type="protein sequence ID" value="MFH4981820.1"/>
    <property type="molecule type" value="Genomic_DNA"/>
</dbReference>